<feature type="transmembrane region" description="Helical" evidence="1">
    <location>
        <begin position="47"/>
        <end position="76"/>
    </location>
</feature>
<protein>
    <submittedName>
        <fullName evidence="2">Exopolysaccharide biosynthesis protein</fullName>
    </submittedName>
</protein>
<gene>
    <name evidence="2" type="ORF">FDT80_10620</name>
</gene>
<comment type="caution">
    <text evidence="2">The sequence shown here is derived from an EMBL/GenBank/DDBJ whole genome shotgun (WGS) entry which is preliminary data.</text>
</comment>
<evidence type="ECO:0000313" key="2">
    <source>
        <dbReference type="EMBL" id="TMM52712.1"/>
    </source>
</evidence>
<keyword evidence="3" id="KW-1185">Reference proteome</keyword>
<reference evidence="2 3" key="1">
    <citation type="submission" date="2019-05" db="EMBL/GenBank/DDBJ databases">
        <title>Sulfitobacter sabulilitoris sp. nov., isolated from a marine sand.</title>
        <authorList>
            <person name="Yoon J.-H."/>
        </authorList>
    </citation>
    <scope>NUCLEOTIDE SEQUENCE [LARGE SCALE GENOMIC DNA]</scope>
    <source>
        <strain evidence="2 3">HSMS-29</strain>
    </source>
</reference>
<sequence length="202" mass="22085">MQAIPTESQDDRPLTHLLDAVAQAADREVVTVRDVISEIGDRSITPFILMIALLLVSPISGIPMVPTITAVIICLLSAQALLGRKRLWLPALLMDRAVAGRNLKSAVAWLRRPAAWIDRHSHPRLQFLTVGPMRFLTLLQCTIIPLGWPALEILPTVTSFGAGTIALLVFGLFTRDGLYVLAGYCVSALMAVVILLVVRGWF</sequence>
<dbReference type="PANTHER" id="PTHR41795:SF1">
    <property type="entry name" value="EXOPOLYSACCHARIDE SYNTHESIS PROTEIN"/>
    <property type="match status" value="1"/>
</dbReference>
<proteinExistence type="predicted"/>
<dbReference type="AlphaFoldDB" id="A0A5S3PF81"/>
<dbReference type="Pfam" id="PF06055">
    <property type="entry name" value="ExoD"/>
    <property type="match status" value="1"/>
</dbReference>
<keyword evidence="1" id="KW-1133">Transmembrane helix</keyword>
<accession>A0A5S3PF81</accession>
<dbReference type="PANTHER" id="PTHR41795">
    <property type="entry name" value="EXOPOLYSACCHARIDE SYNTHESIS PROTEIN"/>
    <property type="match status" value="1"/>
</dbReference>
<dbReference type="RefSeq" id="WP_138662254.1">
    <property type="nucleotide sequence ID" value="NZ_VANS01000002.1"/>
</dbReference>
<keyword evidence="1" id="KW-0472">Membrane</keyword>
<organism evidence="2 3">
    <name type="scientific">Sulfitobacter sabulilitoris</name>
    <dbReference type="NCBI Taxonomy" id="2562655"/>
    <lineage>
        <taxon>Bacteria</taxon>
        <taxon>Pseudomonadati</taxon>
        <taxon>Pseudomonadota</taxon>
        <taxon>Alphaproteobacteria</taxon>
        <taxon>Rhodobacterales</taxon>
        <taxon>Roseobacteraceae</taxon>
        <taxon>Sulfitobacter</taxon>
    </lineage>
</organism>
<dbReference type="EMBL" id="VANS01000002">
    <property type="protein sequence ID" value="TMM52712.1"/>
    <property type="molecule type" value="Genomic_DNA"/>
</dbReference>
<dbReference type="Proteomes" id="UP000309550">
    <property type="component" value="Unassembled WGS sequence"/>
</dbReference>
<evidence type="ECO:0000313" key="3">
    <source>
        <dbReference type="Proteomes" id="UP000309550"/>
    </source>
</evidence>
<feature type="transmembrane region" description="Helical" evidence="1">
    <location>
        <begin position="178"/>
        <end position="198"/>
    </location>
</feature>
<dbReference type="OrthoDB" id="7949130at2"/>
<dbReference type="PIRSF" id="PIRSF033239">
    <property type="entry name" value="ExoD"/>
    <property type="match status" value="1"/>
</dbReference>
<keyword evidence="1" id="KW-0812">Transmembrane</keyword>
<dbReference type="InterPro" id="IPR010331">
    <property type="entry name" value="ExoD"/>
</dbReference>
<name>A0A5S3PF81_9RHOB</name>
<evidence type="ECO:0000256" key="1">
    <source>
        <dbReference type="SAM" id="Phobius"/>
    </source>
</evidence>
<feature type="transmembrane region" description="Helical" evidence="1">
    <location>
        <begin position="153"/>
        <end position="173"/>
    </location>
</feature>